<proteinExistence type="predicted"/>
<evidence type="ECO:0000313" key="1">
    <source>
        <dbReference type="EMBL" id="KAK8584423.1"/>
    </source>
</evidence>
<keyword evidence="2" id="KW-1185">Reference proteome</keyword>
<protein>
    <submittedName>
        <fullName evidence="1">Uncharacterized protein</fullName>
    </submittedName>
</protein>
<accession>A0ABR2FQT6</accession>
<gene>
    <name evidence="1" type="ORF">V6N12_068667</name>
</gene>
<evidence type="ECO:0000313" key="2">
    <source>
        <dbReference type="Proteomes" id="UP001472677"/>
    </source>
</evidence>
<dbReference type="Proteomes" id="UP001472677">
    <property type="component" value="Unassembled WGS sequence"/>
</dbReference>
<name>A0ABR2FQT6_9ROSI</name>
<reference evidence="1 2" key="1">
    <citation type="journal article" date="2024" name="G3 (Bethesda)">
        <title>Genome assembly of Hibiscus sabdariffa L. provides insights into metabolisms of medicinal natural products.</title>
        <authorList>
            <person name="Kim T."/>
        </authorList>
    </citation>
    <scope>NUCLEOTIDE SEQUENCE [LARGE SCALE GENOMIC DNA]</scope>
    <source>
        <strain evidence="1">TK-2024</strain>
        <tissue evidence="1">Old leaves</tissue>
    </source>
</reference>
<organism evidence="1 2">
    <name type="scientific">Hibiscus sabdariffa</name>
    <name type="common">roselle</name>
    <dbReference type="NCBI Taxonomy" id="183260"/>
    <lineage>
        <taxon>Eukaryota</taxon>
        <taxon>Viridiplantae</taxon>
        <taxon>Streptophyta</taxon>
        <taxon>Embryophyta</taxon>
        <taxon>Tracheophyta</taxon>
        <taxon>Spermatophyta</taxon>
        <taxon>Magnoliopsida</taxon>
        <taxon>eudicotyledons</taxon>
        <taxon>Gunneridae</taxon>
        <taxon>Pentapetalae</taxon>
        <taxon>rosids</taxon>
        <taxon>malvids</taxon>
        <taxon>Malvales</taxon>
        <taxon>Malvaceae</taxon>
        <taxon>Malvoideae</taxon>
        <taxon>Hibiscus</taxon>
    </lineage>
</organism>
<dbReference type="EMBL" id="JBBPBM010000005">
    <property type="protein sequence ID" value="KAK8584423.1"/>
    <property type="molecule type" value="Genomic_DNA"/>
</dbReference>
<sequence>MSLCLLVERLGPTIEAGAIEAINEARDKTVLGDSTHNIVLLNSVGKDVASGEDVDIHGCKKVVERRAQRVVVQGVANWLQKRQSISSIVSRDERLLESMEDIATEAVDFYKSLFGSSNSDIEGCSISLFKNILNVSFSYEAKDAMARPVTREDIFHSMKVINVDKASGDGYTSAFFKAAWNIVGEDVVGAVNYFFATREEEVLKAELERRRSNNIPG</sequence>
<comment type="caution">
    <text evidence="1">The sequence shown here is derived from an EMBL/GenBank/DDBJ whole genome shotgun (WGS) entry which is preliminary data.</text>
</comment>